<accession>A0ABY1P6F4</accession>
<name>A0ABY1P6F4_9BACT</name>
<dbReference type="EMBL" id="FXUA01000005">
    <property type="protein sequence ID" value="SMP27684.1"/>
    <property type="molecule type" value="Genomic_DNA"/>
</dbReference>
<dbReference type="Pfam" id="PF20420">
    <property type="entry name" value="DUF6702"/>
    <property type="match status" value="1"/>
</dbReference>
<sequence length="163" mass="19112">MQQFYLYMISLGWLVFTHPFHISLTEIRWNAETEHIEISQKIFWDDLEIGLGDFHKESIDFLNPSNKDKLNKQIESYLKEKNMIWIADKTVPLNFIGYEVEEDAAWFYLESEKVKNPTSVKVKNSLLVDIFPDQKNVIQFYFDKTSPKSIILGKGAETGKLDN</sequence>
<dbReference type="InterPro" id="IPR046525">
    <property type="entry name" value="DUF6702"/>
</dbReference>
<dbReference type="Proteomes" id="UP001157915">
    <property type="component" value="Unassembled WGS sequence"/>
</dbReference>
<gene>
    <name evidence="1" type="ORF">SAMN06265367_105113</name>
</gene>
<evidence type="ECO:0000313" key="1">
    <source>
        <dbReference type="EMBL" id="SMP27684.1"/>
    </source>
</evidence>
<keyword evidence="2" id="KW-1185">Reference proteome</keyword>
<dbReference type="RefSeq" id="WP_283413573.1">
    <property type="nucleotide sequence ID" value="NZ_FXUA01000005.1"/>
</dbReference>
<comment type="caution">
    <text evidence="1">The sequence shown here is derived from an EMBL/GenBank/DDBJ whole genome shotgun (WGS) entry which is preliminary data.</text>
</comment>
<protein>
    <submittedName>
        <fullName evidence="1">Uncharacterized protein</fullName>
    </submittedName>
</protein>
<reference evidence="1 2" key="1">
    <citation type="submission" date="2017-05" db="EMBL/GenBank/DDBJ databases">
        <authorList>
            <person name="Varghese N."/>
            <person name="Submissions S."/>
        </authorList>
    </citation>
    <scope>NUCLEOTIDE SEQUENCE [LARGE SCALE GENOMIC DNA]</scope>
    <source>
        <strain evidence="1 2">DSM 15360</strain>
    </source>
</reference>
<evidence type="ECO:0000313" key="2">
    <source>
        <dbReference type="Proteomes" id="UP001157915"/>
    </source>
</evidence>
<organism evidence="1 2">
    <name type="scientific">Algoriphagus winogradskyi</name>
    <dbReference type="NCBI Taxonomy" id="237017"/>
    <lineage>
        <taxon>Bacteria</taxon>
        <taxon>Pseudomonadati</taxon>
        <taxon>Bacteroidota</taxon>
        <taxon>Cytophagia</taxon>
        <taxon>Cytophagales</taxon>
        <taxon>Cyclobacteriaceae</taxon>
        <taxon>Algoriphagus</taxon>
    </lineage>
</organism>
<proteinExistence type="predicted"/>